<proteinExistence type="predicted"/>
<feature type="transmembrane region" description="Helical" evidence="1">
    <location>
        <begin position="136"/>
        <end position="157"/>
    </location>
</feature>
<feature type="transmembrane region" description="Helical" evidence="1">
    <location>
        <begin position="198"/>
        <end position="216"/>
    </location>
</feature>
<protein>
    <recommendedName>
        <fullName evidence="4">DUF1648 domain-containing protein</fullName>
    </recommendedName>
</protein>
<dbReference type="Proteomes" id="UP000182652">
    <property type="component" value="Unassembled WGS sequence"/>
</dbReference>
<evidence type="ECO:0000256" key="1">
    <source>
        <dbReference type="SAM" id="Phobius"/>
    </source>
</evidence>
<organism evidence="2 3">
    <name type="scientific">Arthrobacter woluwensis</name>
    <dbReference type="NCBI Taxonomy" id="156980"/>
    <lineage>
        <taxon>Bacteria</taxon>
        <taxon>Bacillati</taxon>
        <taxon>Actinomycetota</taxon>
        <taxon>Actinomycetes</taxon>
        <taxon>Micrococcales</taxon>
        <taxon>Micrococcaceae</taxon>
        <taxon>Arthrobacter</taxon>
    </lineage>
</organism>
<dbReference type="EMBL" id="FNSN01000003">
    <property type="protein sequence ID" value="SEB99846.1"/>
    <property type="molecule type" value="Genomic_DNA"/>
</dbReference>
<accession>A0A1H4NXA9</accession>
<feature type="transmembrane region" description="Helical" evidence="1">
    <location>
        <begin position="66"/>
        <end position="88"/>
    </location>
</feature>
<evidence type="ECO:0000313" key="2">
    <source>
        <dbReference type="EMBL" id="SEB99846.1"/>
    </source>
</evidence>
<keyword evidence="3" id="KW-1185">Reference proteome</keyword>
<keyword evidence="1" id="KW-1133">Transmembrane helix</keyword>
<evidence type="ECO:0008006" key="4">
    <source>
        <dbReference type="Google" id="ProtNLM"/>
    </source>
</evidence>
<dbReference type="STRING" id="156980.SAMN04489745_1805"/>
<feature type="transmembrane region" description="Helical" evidence="1">
    <location>
        <begin position="100"/>
        <end position="124"/>
    </location>
</feature>
<keyword evidence="1" id="KW-0812">Transmembrane</keyword>
<feature type="transmembrane region" description="Helical" evidence="1">
    <location>
        <begin position="222"/>
        <end position="241"/>
    </location>
</feature>
<evidence type="ECO:0000313" key="3">
    <source>
        <dbReference type="Proteomes" id="UP000182652"/>
    </source>
</evidence>
<name>A0A1H4NXA9_9MICC</name>
<feature type="transmembrane region" description="Helical" evidence="1">
    <location>
        <begin position="21"/>
        <end position="40"/>
    </location>
</feature>
<keyword evidence="1" id="KW-0472">Membrane</keyword>
<dbReference type="AlphaFoldDB" id="A0A1H4NXA9"/>
<dbReference type="RefSeq" id="WP_066210541.1">
    <property type="nucleotide sequence ID" value="NZ_FNSN01000003.1"/>
</dbReference>
<gene>
    <name evidence="2" type="ORF">SAMN04489745_1805</name>
</gene>
<reference evidence="2 3" key="1">
    <citation type="submission" date="2016-10" db="EMBL/GenBank/DDBJ databases">
        <authorList>
            <person name="de Groot N.N."/>
        </authorList>
    </citation>
    <scope>NUCLEOTIDE SEQUENCE [LARGE SCALE GENOMIC DNA]</scope>
    <source>
        <strain evidence="2 3">DSM 10495</strain>
    </source>
</reference>
<sequence>MRGAEGDETRRRRDGVVDWRTLRFAVGFPVVLAGAFWLAVQAVARRLPTPVAFRWESQGGVAFTDLAGYLTMAVLLIIVPTLPFLVASGLTNLPVLMRRIMLSAGITLSLFLCTVAAAGLAGQFDVADARNSHVDNLVLLLGTGGALGLGLLVHYVYTPLAQWDPRDDRALQRELQALEHPELAAVDAAVWARPRTSVLVMTGLLGVFPAALVSIVNPWLALVLLVLAVAAAALLILRIRLSRDGLSLRLGGFLPVCRISAGDIRGAEALEATAADYGGWGPRTGERGRSFLVASGPAVVVLPATGSGHPAVTFSAPDQETAERLAAALRSLARPA</sequence>